<dbReference type="CDD" id="cd03225">
    <property type="entry name" value="ABC_cobalt_CbiO_domain1"/>
    <property type="match status" value="1"/>
</dbReference>
<feature type="domain" description="ABC transporter" evidence="11">
    <location>
        <begin position="5"/>
        <end position="240"/>
    </location>
</feature>
<evidence type="ECO:0000313" key="13">
    <source>
        <dbReference type="Proteomes" id="UP000184088"/>
    </source>
</evidence>
<protein>
    <recommendedName>
        <fullName evidence="10">ABC transporter ATP-binding protein</fullName>
    </recommendedName>
</protein>
<evidence type="ECO:0000256" key="9">
    <source>
        <dbReference type="ARBA" id="ARBA00025157"/>
    </source>
</evidence>
<organism evidence="12 13">
    <name type="scientific">Caldanaerobius fijiensis DSM 17918</name>
    <dbReference type="NCBI Taxonomy" id="1121256"/>
    <lineage>
        <taxon>Bacteria</taxon>
        <taxon>Bacillati</taxon>
        <taxon>Bacillota</taxon>
        <taxon>Clostridia</taxon>
        <taxon>Thermoanaerobacterales</taxon>
        <taxon>Thermoanaerobacteraceae</taxon>
        <taxon>Caldanaerobius</taxon>
    </lineage>
</organism>
<evidence type="ECO:0000256" key="4">
    <source>
        <dbReference type="ARBA" id="ARBA00022475"/>
    </source>
</evidence>
<evidence type="ECO:0000256" key="7">
    <source>
        <dbReference type="ARBA" id="ARBA00022967"/>
    </source>
</evidence>
<dbReference type="GO" id="GO:0005524">
    <property type="term" value="F:ATP binding"/>
    <property type="evidence" value="ECO:0007669"/>
    <property type="project" value="UniProtKB-UniRule"/>
</dbReference>
<evidence type="ECO:0000256" key="2">
    <source>
        <dbReference type="ARBA" id="ARBA00005417"/>
    </source>
</evidence>
<dbReference type="PROSITE" id="PS50893">
    <property type="entry name" value="ABC_TRANSPORTER_2"/>
    <property type="match status" value="1"/>
</dbReference>
<dbReference type="PANTHER" id="PTHR43553">
    <property type="entry name" value="HEAVY METAL TRANSPORTER"/>
    <property type="match status" value="1"/>
</dbReference>
<dbReference type="Gene3D" id="3.40.50.300">
    <property type="entry name" value="P-loop containing nucleotide triphosphate hydrolases"/>
    <property type="match status" value="1"/>
</dbReference>
<keyword evidence="6 10" id="KW-0067">ATP-binding</keyword>
<reference evidence="12 13" key="1">
    <citation type="submission" date="2016-11" db="EMBL/GenBank/DDBJ databases">
        <authorList>
            <person name="Jaros S."/>
            <person name="Januszkiewicz K."/>
            <person name="Wedrychowicz H."/>
        </authorList>
    </citation>
    <scope>NUCLEOTIDE SEQUENCE [LARGE SCALE GENOMIC DNA]</scope>
    <source>
        <strain evidence="12 13">DSM 17918</strain>
    </source>
</reference>
<keyword evidence="7" id="KW-1278">Translocase</keyword>
<evidence type="ECO:0000313" key="12">
    <source>
        <dbReference type="EMBL" id="SHF06695.1"/>
    </source>
</evidence>
<dbReference type="GO" id="GO:0006824">
    <property type="term" value="P:cobalt ion transport"/>
    <property type="evidence" value="ECO:0007669"/>
    <property type="project" value="InterPro"/>
</dbReference>
<comment type="function">
    <text evidence="9">Probably part of an ABC transporter complex. Responsible for energy coupling to the transport system.</text>
</comment>
<gene>
    <name evidence="12" type="ORF">SAMN02746089_01235</name>
</gene>
<evidence type="ECO:0000256" key="1">
    <source>
        <dbReference type="ARBA" id="ARBA00004202"/>
    </source>
</evidence>
<keyword evidence="13" id="KW-1185">Reference proteome</keyword>
<dbReference type="InterPro" id="IPR050095">
    <property type="entry name" value="ECF_ABC_transporter_ATP-bd"/>
</dbReference>
<dbReference type="Proteomes" id="UP000184088">
    <property type="component" value="Unassembled WGS sequence"/>
</dbReference>
<dbReference type="InterPro" id="IPR017871">
    <property type="entry name" value="ABC_transporter-like_CS"/>
</dbReference>
<dbReference type="OrthoDB" id="9814634at2"/>
<dbReference type="InterPro" id="IPR003593">
    <property type="entry name" value="AAA+_ATPase"/>
</dbReference>
<keyword evidence="3 10" id="KW-0813">Transport</keyword>
<proteinExistence type="inferred from homology"/>
<dbReference type="GO" id="GO:0043190">
    <property type="term" value="C:ATP-binding cassette (ABC) transporter complex"/>
    <property type="evidence" value="ECO:0007669"/>
    <property type="project" value="TreeGrafter"/>
</dbReference>
<accession>A0A1M4YLK7</accession>
<dbReference type="InterPro" id="IPR027417">
    <property type="entry name" value="P-loop_NTPase"/>
</dbReference>
<comment type="subcellular location">
    <subcellularLocation>
        <location evidence="1 10">Cell membrane</location>
        <topology evidence="1 10">Peripheral membrane protein</topology>
    </subcellularLocation>
</comment>
<sequence length="273" mass="30894">MKYILQLQDVEYEYPDGTKALKGVSIAVEKGKKIAVLGANGAGKSTLFLHLNGILKPKKGKLFYNGEEVRYDRKSLIQLRKKVGIVFQNPDIQLFAASVEQEVSFGPMNLNLPIPEVKQRVEDSLKSTDTYLLKDKPTHFLSYGQKKRVSIADVLAMDPEIIIFDEPTAYLDPYHIEGIIDIFNALSIKGKTIIVSTHDVELAYSWADYIYIMKEGEIVSSGTPDKVFCDSKLLQIAKLKKPMLVEIYSLLVDRGIIKHQHPPRNMEELRKIL</sequence>
<dbReference type="Pfam" id="PF00005">
    <property type="entry name" value="ABC_tran"/>
    <property type="match status" value="1"/>
</dbReference>
<keyword evidence="8 10" id="KW-0472">Membrane</keyword>
<dbReference type="PANTHER" id="PTHR43553:SF24">
    <property type="entry name" value="ENERGY-COUPLING FACTOR TRANSPORTER ATP-BINDING PROTEIN ECFA1"/>
    <property type="match status" value="1"/>
</dbReference>
<dbReference type="InterPro" id="IPR003439">
    <property type="entry name" value="ABC_transporter-like_ATP-bd"/>
</dbReference>
<dbReference type="GO" id="GO:0016887">
    <property type="term" value="F:ATP hydrolysis activity"/>
    <property type="evidence" value="ECO:0007669"/>
    <property type="project" value="InterPro"/>
</dbReference>
<dbReference type="InterPro" id="IPR005876">
    <property type="entry name" value="Co_trans_ATP-bd"/>
</dbReference>
<dbReference type="EMBL" id="FQVH01000011">
    <property type="protein sequence ID" value="SHF06695.1"/>
    <property type="molecule type" value="Genomic_DNA"/>
</dbReference>
<dbReference type="SUPFAM" id="SSF52540">
    <property type="entry name" value="P-loop containing nucleoside triphosphate hydrolases"/>
    <property type="match status" value="1"/>
</dbReference>
<evidence type="ECO:0000256" key="5">
    <source>
        <dbReference type="ARBA" id="ARBA00022741"/>
    </source>
</evidence>
<evidence type="ECO:0000256" key="10">
    <source>
        <dbReference type="RuleBase" id="RU364103"/>
    </source>
</evidence>
<evidence type="ECO:0000256" key="3">
    <source>
        <dbReference type="ARBA" id="ARBA00022448"/>
    </source>
</evidence>
<dbReference type="SMART" id="SM00382">
    <property type="entry name" value="AAA"/>
    <property type="match status" value="1"/>
</dbReference>
<dbReference type="InterPro" id="IPR015856">
    <property type="entry name" value="ABC_transpr_CbiO/EcfA_su"/>
</dbReference>
<evidence type="ECO:0000259" key="11">
    <source>
        <dbReference type="PROSITE" id="PS50893"/>
    </source>
</evidence>
<evidence type="ECO:0000256" key="8">
    <source>
        <dbReference type="ARBA" id="ARBA00023136"/>
    </source>
</evidence>
<keyword evidence="5 10" id="KW-0547">Nucleotide-binding</keyword>
<dbReference type="NCBIfam" id="TIGR01166">
    <property type="entry name" value="cbiO"/>
    <property type="match status" value="1"/>
</dbReference>
<dbReference type="PROSITE" id="PS00211">
    <property type="entry name" value="ABC_TRANSPORTER_1"/>
    <property type="match status" value="1"/>
</dbReference>
<dbReference type="STRING" id="1121256.SAMN02746089_01235"/>
<dbReference type="AlphaFoldDB" id="A0A1M4YLK7"/>
<comment type="function">
    <text evidence="10">Part of an ABC transporter complex. Responsible for energy coupling to the transport system.</text>
</comment>
<dbReference type="RefSeq" id="WP_073342838.1">
    <property type="nucleotide sequence ID" value="NZ_FQVH01000011.1"/>
</dbReference>
<dbReference type="FunFam" id="3.40.50.300:FF:000224">
    <property type="entry name" value="Energy-coupling factor transporter ATP-binding protein EcfA"/>
    <property type="match status" value="1"/>
</dbReference>
<dbReference type="GO" id="GO:0042626">
    <property type="term" value="F:ATPase-coupled transmembrane transporter activity"/>
    <property type="evidence" value="ECO:0007669"/>
    <property type="project" value="TreeGrafter"/>
</dbReference>
<keyword evidence="4 10" id="KW-1003">Cell membrane</keyword>
<name>A0A1M4YLK7_9THEO</name>
<comment type="similarity">
    <text evidence="2 10">Belongs to the ABC transporter superfamily.</text>
</comment>
<evidence type="ECO:0000256" key="6">
    <source>
        <dbReference type="ARBA" id="ARBA00022840"/>
    </source>
</evidence>